<dbReference type="PANTHER" id="PTHR20857">
    <property type="entry name" value="THIAMINE-PHOSPHATE PYROPHOSPHORYLASE"/>
    <property type="match status" value="1"/>
</dbReference>
<evidence type="ECO:0000313" key="4">
    <source>
        <dbReference type="EMBL" id="ABB40740.1"/>
    </source>
</evidence>
<dbReference type="Pfam" id="PF02581">
    <property type="entry name" value="TMP-TENI"/>
    <property type="match status" value="1"/>
</dbReference>
<keyword evidence="4" id="KW-0808">Transferase</keyword>
<dbReference type="PANTHER" id="PTHR20857:SF15">
    <property type="entry name" value="THIAMINE-PHOSPHATE SYNTHASE"/>
    <property type="match status" value="1"/>
</dbReference>
<dbReference type="KEGG" id="tcx:Tcr_0144"/>
<dbReference type="CDD" id="cd00564">
    <property type="entry name" value="TMP_TenI"/>
    <property type="match status" value="1"/>
</dbReference>
<name>Q31JD3_HYDCU</name>
<dbReference type="EMBL" id="CP000109">
    <property type="protein sequence ID" value="ABB40740.1"/>
    <property type="molecule type" value="Genomic_DNA"/>
</dbReference>
<reference evidence="4" key="1">
    <citation type="submission" date="2006-07" db="EMBL/GenBank/DDBJ databases">
        <title>Complete sequence of Thiomicrospira crunogena XCL-2.</title>
        <authorList>
            <consortium name="US DOE Joint Genome Institute"/>
            <person name="Copeland A."/>
            <person name="Lucas S."/>
            <person name="Lapidus A."/>
            <person name="Barry K."/>
            <person name="Detter J.C."/>
            <person name="Glavina del Rio T."/>
            <person name="Hammon N."/>
            <person name="Israni S."/>
            <person name="Dalin E."/>
            <person name="Tice H."/>
            <person name="Pitluck S."/>
            <person name="Chain P."/>
            <person name="Malfatti S."/>
            <person name="Shin M."/>
            <person name="Vergez L."/>
            <person name="Schmutz J."/>
            <person name="Larimer F."/>
            <person name="Land M."/>
            <person name="Hauser L."/>
            <person name="Kyrpides N."/>
            <person name="Lykidis A."/>
            <person name="Scott K.M."/>
            <person name="Sievert S."/>
            <person name="Kerfeld C."/>
            <person name="Freyermuth S."/>
            <person name="Dobrinski K."/>
            <person name="Boller A."/>
            <person name="Fitzpatrick K."/>
            <person name="Thoma P."/>
            <person name="Moore J."/>
            <person name="Richardson P."/>
        </authorList>
    </citation>
    <scope>NUCLEOTIDE SEQUENCE</scope>
    <source>
        <strain evidence="4">XCL-2</strain>
    </source>
</reference>
<gene>
    <name evidence="4" type="ordered locus">Tcr_0144</name>
</gene>
<dbReference type="GO" id="GO:0005737">
    <property type="term" value="C:cytoplasm"/>
    <property type="evidence" value="ECO:0007669"/>
    <property type="project" value="TreeGrafter"/>
</dbReference>
<protein>
    <submittedName>
        <fullName evidence="4">Thiamine-phosphate diphosphorylase</fullName>
        <ecNumber evidence="4">2.5.1.3</ecNumber>
    </submittedName>
</protein>
<dbReference type="OrthoDB" id="9810880at2"/>
<proteinExistence type="predicted"/>
<organism evidence="4">
    <name type="scientific">Hydrogenovibrio crunogenus (strain DSM 25203 / XCL-2)</name>
    <name type="common">Thiomicrospira crunogena</name>
    <dbReference type="NCBI Taxonomy" id="317025"/>
    <lineage>
        <taxon>Bacteria</taxon>
        <taxon>Pseudomonadati</taxon>
        <taxon>Pseudomonadota</taxon>
        <taxon>Gammaproteobacteria</taxon>
        <taxon>Thiotrichales</taxon>
        <taxon>Piscirickettsiaceae</taxon>
        <taxon>Hydrogenovibrio</taxon>
    </lineage>
</organism>
<evidence type="ECO:0000256" key="1">
    <source>
        <dbReference type="ARBA" id="ARBA00004948"/>
    </source>
</evidence>
<dbReference type="InterPro" id="IPR022998">
    <property type="entry name" value="ThiamineP_synth_TenI"/>
</dbReference>
<dbReference type="GO" id="GO:0004789">
    <property type="term" value="F:thiamine-phosphate diphosphorylase activity"/>
    <property type="evidence" value="ECO:0007669"/>
    <property type="project" value="UniProtKB-EC"/>
</dbReference>
<comment type="pathway">
    <text evidence="1">Cofactor biosynthesis; thiamine diphosphate biosynthesis.</text>
</comment>
<dbReference type="eggNOG" id="COG0352">
    <property type="taxonomic scope" value="Bacteria"/>
</dbReference>
<dbReference type="InterPro" id="IPR013785">
    <property type="entry name" value="Aldolase_TIM"/>
</dbReference>
<feature type="domain" description="Thiamine phosphate synthase/TenI" evidence="3">
    <location>
        <begin position="28"/>
        <end position="187"/>
    </location>
</feature>
<dbReference type="Gene3D" id="3.20.20.70">
    <property type="entry name" value="Aldolase class I"/>
    <property type="match status" value="1"/>
</dbReference>
<sequence length="218" mass="24002">MQFLSCHSPEKPLGIYPLVDRADKLLPFFDAGITTAQIRIKDLDGQPLEQEMAQADTLAKSYQARLFINDYWEMALQLNSYGVHLGQEDVLKADLPAMHRAGLRLGVSTHTPEEIASALTIQPSYIAIGPVFETQSKQLPYPTTGLNNLHHWVKTLNVPVVAIGGIQRHNLTDVILAGANGVAMINGLNLPGCTTMESIHKLIHTFDQAYQTRALSYG</sequence>
<accession>Q31JD3</accession>
<dbReference type="EC" id="2.5.1.3" evidence="4"/>
<dbReference type="STRING" id="317025.Tcr_0144"/>
<dbReference type="SUPFAM" id="SSF51391">
    <property type="entry name" value="Thiamin phosphate synthase"/>
    <property type="match status" value="1"/>
</dbReference>
<evidence type="ECO:0000256" key="2">
    <source>
        <dbReference type="ARBA" id="ARBA00022977"/>
    </source>
</evidence>
<dbReference type="InterPro" id="IPR036206">
    <property type="entry name" value="ThiamineP_synth_sf"/>
</dbReference>
<keyword evidence="2" id="KW-0784">Thiamine biosynthesis</keyword>
<dbReference type="HOGENOM" id="CLU_018272_3_3_6"/>
<dbReference type="GO" id="GO:0009228">
    <property type="term" value="P:thiamine biosynthetic process"/>
    <property type="evidence" value="ECO:0007669"/>
    <property type="project" value="UniProtKB-KW"/>
</dbReference>
<evidence type="ECO:0000259" key="3">
    <source>
        <dbReference type="Pfam" id="PF02581"/>
    </source>
</evidence>
<dbReference type="AlphaFoldDB" id="Q31JD3"/>